<dbReference type="EMBL" id="JAUJEB010000001">
    <property type="protein sequence ID" value="MDN5210608.1"/>
    <property type="molecule type" value="Genomic_DNA"/>
</dbReference>
<dbReference type="InterPro" id="IPR009057">
    <property type="entry name" value="Homeodomain-like_sf"/>
</dbReference>
<feature type="domain" description="HTH araC/xylS-type" evidence="4">
    <location>
        <begin position="160"/>
        <end position="257"/>
    </location>
</feature>
<dbReference type="InterPro" id="IPR018060">
    <property type="entry name" value="HTH_AraC"/>
</dbReference>
<dbReference type="Pfam" id="PF12833">
    <property type="entry name" value="HTH_18"/>
    <property type="match status" value="1"/>
</dbReference>
<keyword evidence="6" id="KW-1185">Reference proteome</keyword>
<accession>A0ABT8KYT6</accession>
<dbReference type="PANTHER" id="PTHR46796">
    <property type="entry name" value="HTH-TYPE TRANSCRIPTIONAL ACTIVATOR RHAS-RELATED"/>
    <property type="match status" value="1"/>
</dbReference>
<dbReference type="PANTHER" id="PTHR46796:SF13">
    <property type="entry name" value="HTH-TYPE TRANSCRIPTIONAL ACTIVATOR RHAS"/>
    <property type="match status" value="1"/>
</dbReference>
<dbReference type="InterPro" id="IPR046532">
    <property type="entry name" value="DUF6597"/>
</dbReference>
<name>A0ABT8KYT6_9BACT</name>
<dbReference type="RefSeq" id="WP_346755951.1">
    <property type="nucleotide sequence ID" value="NZ_JAUJEB010000001.1"/>
</dbReference>
<evidence type="ECO:0000313" key="5">
    <source>
        <dbReference type="EMBL" id="MDN5210608.1"/>
    </source>
</evidence>
<organism evidence="5 6">
    <name type="scientific">Agaribacillus aureus</name>
    <dbReference type="NCBI Taxonomy" id="3051825"/>
    <lineage>
        <taxon>Bacteria</taxon>
        <taxon>Pseudomonadati</taxon>
        <taxon>Bacteroidota</taxon>
        <taxon>Cytophagia</taxon>
        <taxon>Cytophagales</taxon>
        <taxon>Splendidivirgaceae</taxon>
        <taxon>Agaribacillus</taxon>
    </lineage>
</organism>
<dbReference type="InterPro" id="IPR050204">
    <property type="entry name" value="AraC_XylS_family_regulators"/>
</dbReference>
<proteinExistence type="predicted"/>
<gene>
    <name evidence="5" type="ORF">QQ020_01075</name>
</gene>
<keyword evidence="2" id="KW-0238">DNA-binding</keyword>
<evidence type="ECO:0000256" key="2">
    <source>
        <dbReference type="ARBA" id="ARBA00023125"/>
    </source>
</evidence>
<protein>
    <submittedName>
        <fullName evidence="5">Helix-turn-helix domain-containing protein</fullName>
    </submittedName>
</protein>
<keyword evidence="1" id="KW-0805">Transcription regulation</keyword>
<dbReference type="SUPFAM" id="SSF46689">
    <property type="entry name" value="Homeodomain-like"/>
    <property type="match status" value="1"/>
</dbReference>
<comment type="caution">
    <text evidence="5">The sequence shown here is derived from an EMBL/GenBank/DDBJ whole genome shotgun (WGS) entry which is preliminary data.</text>
</comment>
<evidence type="ECO:0000256" key="1">
    <source>
        <dbReference type="ARBA" id="ARBA00023015"/>
    </source>
</evidence>
<evidence type="ECO:0000313" key="6">
    <source>
        <dbReference type="Proteomes" id="UP001172083"/>
    </source>
</evidence>
<sequence length="268" mass="31387">MMLFKQFEPSREVSNLIECYWVAENKCTDVCKEKIIPDGFPEVIFHYKAPYRINIAGNWQTQSKNLMAGQVRNHFFLENTGESGMVGIKFKQTGLTHLFDLNMKELTDKVVPLASKVGDQLNDIITIVGKSTDPDEKIREVDEWLVNFTKSHCFSDVFVDSVVDFIIDRKGMIAIRELIDHFDISERKLERVFNKFVGLSPKFFSRIIRFNYIFKLMKEEKHNWTGLAFSSGFFDQSHFIKNFREFTGEDPSGYLFDQQNMANFFLYR</sequence>
<dbReference type="SMART" id="SM00342">
    <property type="entry name" value="HTH_ARAC"/>
    <property type="match status" value="1"/>
</dbReference>
<evidence type="ECO:0000259" key="4">
    <source>
        <dbReference type="PROSITE" id="PS01124"/>
    </source>
</evidence>
<dbReference type="Gene3D" id="1.10.10.60">
    <property type="entry name" value="Homeodomain-like"/>
    <property type="match status" value="1"/>
</dbReference>
<reference evidence="5" key="1">
    <citation type="submission" date="2023-06" db="EMBL/GenBank/DDBJ databases">
        <title>Genomic of Agaribacillus aureum.</title>
        <authorList>
            <person name="Wang G."/>
        </authorList>
    </citation>
    <scope>NUCLEOTIDE SEQUENCE</scope>
    <source>
        <strain evidence="5">BMA12</strain>
    </source>
</reference>
<keyword evidence="3" id="KW-0804">Transcription</keyword>
<evidence type="ECO:0000256" key="3">
    <source>
        <dbReference type="ARBA" id="ARBA00023163"/>
    </source>
</evidence>
<dbReference type="PROSITE" id="PS01124">
    <property type="entry name" value="HTH_ARAC_FAMILY_2"/>
    <property type="match status" value="1"/>
</dbReference>
<dbReference type="Proteomes" id="UP001172083">
    <property type="component" value="Unassembled WGS sequence"/>
</dbReference>
<dbReference type="Pfam" id="PF20240">
    <property type="entry name" value="DUF6597"/>
    <property type="match status" value="1"/>
</dbReference>